<dbReference type="Pfam" id="PF00905">
    <property type="entry name" value="Transpeptidase"/>
    <property type="match status" value="1"/>
</dbReference>
<feature type="non-terminal residue" evidence="13">
    <location>
        <position position="490"/>
    </location>
</feature>
<dbReference type="GO" id="GO:0005886">
    <property type="term" value="C:plasma membrane"/>
    <property type="evidence" value="ECO:0007669"/>
    <property type="project" value="UniProtKB-SubCell"/>
</dbReference>
<evidence type="ECO:0000256" key="5">
    <source>
        <dbReference type="ARBA" id="ARBA00022960"/>
    </source>
</evidence>
<evidence type="ECO:0000256" key="3">
    <source>
        <dbReference type="ARBA" id="ARBA00022475"/>
    </source>
</evidence>
<evidence type="ECO:0000256" key="6">
    <source>
        <dbReference type="ARBA" id="ARBA00022984"/>
    </source>
</evidence>
<dbReference type="GO" id="GO:0071555">
    <property type="term" value="P:cell wall organization"/>
    <property type="evidence" value="ECO:0007669"/>
    <property type="project" value="UniProtKB-KW"/>
</dbReference>
<name>A0A554LH79_9BACT</name>
<dbReference type="InterPro" id="IPR005311">
    <property type="entry name" value="PBP_dimer"/>
</dbReference>
<gene>
    <name evidence="13" type="ORF">CEN92_80</name>
</gene>
<comment type="caution">
    <text evidence="13">The sequence shown here is derived from an EMBL/GenBank/DDBJ whole genome shotgun (WGS) entry which is preliminary data.</text>
</comment>
<dbReference type="GO" id="GO:0008658">
    <property type="term" value="F:penicillin binding"/>
    <property type="evidence" value="ECO:0007669"/>
    <property type="project" value="InterPro"/>
</dbReference>
<dbReference type="GO" id="GO:0008360">
    <property type="term" value="P:regulation of cell shape"/>
    <property type="evidence" value="ECO:0007669"/>
    <property type="project" value="UniProtKB-KW"/>
</dbReference>
<feature type="transmembrane region" description="Helical" evidence="10">
    <location>
        <begin position="51"/>
        <end position="72"/>
    </location>
</feature>
<dbReference type="PANTHER" id="PTHR30627">
    <property type="entry name" value="PEPTIDOGLYCAN D,D-TRANSPEPTIDASE"/>
    <property type="match status" value="1"/>
</dbReference>
<evidence type="ECO:0000256" key="8">
    <source>
        <dbReference type="ARBA" id="ARBA00023136"/>
    </source>
</evidence>
<dbReference type="Gene3D" id="3.40.710.10">
    <property type="entry name" value="DD-peptidase/beta-lactamase superfamily"/>
    <property type="match status" value="1"/>
</dbReference>
<dbReference type="Gene3D" id="3.30.1390.30">
    <property type="entry name" value="Penicillin-binding protein 2a, domain 3"/>
    <property type="match status" value="1"/>
</dbReference>
<dbReference type="AlphaFoldDB" id="A0A554LH79"/>
<keyword evidence="4 10" id="KW-0812">Transmembrane</keyword>
<keyword evidence="3" id="KW-1003">Cell membrane</keyword>
<keyword evidence="8 10" id="KW-0472">Membrane</keyword>
<dbReference type="Pfam" id="PF03717">
    <property type="entry name" value="PBP_dimer"/>
    <property type="match status" value="1"/>
</dbReference>
<dbReference type="InterPro" id="IPR012338">
    <property type="entry name" value="Beta-lactam/transpept-like"/>
</dbReference>
<accession>A0A554LH79</accession>
<evidence type="ECO:0000256" key="4">
    <source>
        <dbReference type="ARBA" id="ARBA00022692"/>
    </source>
</evidence>
<evidence type="ECO:0000313" key="14">
    <source>
        <dbReference type="Proteomes" id="UP000318296"/>
    </source>
</evidence>
<evidence type="ECO:0000313" key="13">
    <source>
        <dbReference type="EMBL" id="TSC92187.1"/>
    </source>
</evidence>
<proteinExistence type="predicted"/>
<evidence type="ECO:0000259" key="11">
    <source>
        <dbReference type="Pfam" id="PF00905"/>
    </source>
</evidence>
<dbReference type="SUPFAM" id="SSF56519">
    <property type="entry name" value="Penicillin binding protein dimerisation domain"/>
    <property type="match status" value="1"/>
</dbReference>
<sequence>MNHFFRKLKKSLFRQKNNYLIDDQEYQGEGEEEISDSSEIFVKVENIRRSYFFWFYLVIFLIFIILLTKLWILQIIKGDYNRALAEGNRIRLRNVTAARGLIYDRNQEVLAKNIPDFALVVYPADIPKKEEERDELYRQIAELGGLPFEKVKEKAEAGKDKYLESIVLKENLAHEEALILEEKTAKIKGVAIEKRSTRGYLTGVGLAHILGYVGDINEEEYQANPSYNLNDKIGKVGLEKYYQDNLKGAEGREQIEVDSLGRLKRIIAKREPLAGDGLILSLDANLQRKAREFLAGQLSAQKLNKGVAIVSDPRNGEILAMVSLPDYDNNIFESPILKDVYPNLINDPNQPLFNRAISGVYPSGSTIKPVIAAAALQEGEITINDWIIDKGFIEVPNQYDPSIVYRFPDWKVHGSVNIIKAIAESCNVFFYTIGGGFDRIKGLGVERLDKYFKLFGLGEKTGVDLDGEAKGLVPDSEWKQKNKREPWVLG</sequence>
<keyword evidence="6" id="KW-0573">Peptidoglycan synthesis</keyword>
<evidence type="ECO:0000256" key="7">
    <source>
        <dbReference type="ARBA" id="ARBA00022989"/>
    </source>
</evidence>
<protein>
    <recommendedName>
        <fullName evidence="15">Penicillin-binding protein 2</fullName>
    </recommendedName>
</protein>
<keyword evidence="9" id="KW-0961">Cell wall biogenesis/degradation</keyword>
<dbReference type="PANTHER" id="PTHR30627:SF2">
    <property type="entry name" value="PEPTIDOGLYCAN D,D-TRANSPEPTIDASE MRDA"/>
    <property type="match status" value="1"/>
</dbReference>
<dbReference type="InterPro" id="IPR050515">
    <property type="entry name" value="Beta-lactam/transpept"/>
</dbReference>
<evidence type="ECO:0000256" key="10">
    <source>
        <dbReference type="SAM" id="Phobius"/>
    </source>
</evidence>
<evidence type="ECO:0000256" key="9">
    <source>
        <dbReference type="ARBA" id="ARBA00023316"/>
    </source>
</evidence>
<dbReference type="GO" id="GO:0071972">
    <property type="term" value="F:peptidoglycan L,D-transpeptidase activity"/>
    <property type="evidence" value="ECO:0007669"/>
    <property type="project" value="TreeGrafter"/>
</dbReference>
<organism evidence="13 14">
    <name type="scientific">Candidatus Berkelbacteria bacterium Licking1014_96</name>
    <dbReference type="NCBI Taxonomy" id="2017149"/>
    <lineage>
        <taxon>Bacteria</taxon>
        <taxon>Candidatus Berkelbacteria</taxon>
    </lineage>
</organism>
<evidence type="ECO:0008006" key="15">
    <source>
        <dbReference type="Google" id="ProtNLM"/>
    </source>
</evidence>
<dbReference type="EMBL" id="VMGH01000010">
    <property type="protein sequence ID" value="TSC92187.1"/>
    <property type="molecule type" value="Genomic_DNA"/>
</dbReference>
<reference evidence="13 14" key="1">
    <citation type="submission" date="2017-07" db="EMBL/GenBank/DDBJ databases">
        <title>Mechanisms for carbon and nitrogen cycling indicate functional differentiation within the Candidate Phyla Radiation.</title>
        <authorList>
            <person name="Danczak R.E."/>
            <person name="Johnston M.D."/>
            <person name="Kenah C."/>
            <person name="Slattery M."/>
            <person name="Wrighton K.C."/>
            <person name="Wilkins M.J."/>
        </authorList>
    </citation>
    <scope>NUCLEOTIDE SEQUENCE [LARGE SCALE GENOMIC DNA]</scope>
    <source>
        <strain evidence="13">Licking1014_96</strain>
    </source>
</reference>
<feature type="domain" description="Penicillin-binding protein transpeptidase" evidence="11">
    <location>
        <begin position="306"/>
        <end position="481"/>
    </location>
</feature>
<dbReference type="InterPro" id="IPR036138">
    <property type="entry name" value="PBP_dimer_sf"/>
</dbReference>
<dbReference type="Proteomes" id="UP000318296">
    <property type="component" value="Unassembled WGS sequence"/>
</dbReference>
<keyword evidence="5" id="KW-0133">Cell shape</keyword>
<keyword evidence="7 10" id="KW-1133">Transmembrane helix</keyword>
<evidence type="ECO:0000256" key="1">
    <source>
        <dbReference type="ARBA" id="ARBA00004167"/>
    </source>
</evidence>
<dbReference type="Gene3D" id="3.90.1310.10">
    <property type="entry name" value="Penicillin-binding protein 2a (Domain 2)"/>
    <property type="match status" value="1"/>
</dbReference>
<feature type="domain" description="Penicillin-binding protein dimerisation" evidence="12">
    <location>
        <begin position="95"/>
        <end position="263"/>
    </location>
</feature>
<comment type="subcellular location">
    <subcellularLocation>
        <location evidence="2">Cell membrane</location>
    </subcellularLocation>
    <subcellularLocation>
        <location evidence="1">Membrane</location>
        <topology evidence="1">Single-pass membrane protein</topology>
    </subcellularLocation>
</comment>
<dbReference type="InterPro" id="IPR001460">
    <property type="entry name" value="PCN-bd_Tpept"/>
</dbReference>
<dbReference type="GO" id="GO:0009252">
    <property type="term" value="P:peptidoglycan biosynthetic process"/>
    <property type="evidence" value="ECO:0007669"/>
    <property type="project" value="UniProtKB-KW"/>
</dbReference>
<evidence type="ECO:0000256" key="2">
    <source>
        <dbReference type="ARBA" id="ARBA00004236"/>
    </source>
</evidence>
<evidence type="ECO:0000259" key="12">
    <source>
        <dbReference type="Pfam" id="PF03717"/>
    </source>
</evidence>
<dbReference type="SUPFAM" id="SSF56601">
    <property type="entry name" value="beta-lactamase/transpeptidase-like"/>
    <property type="match status" value="1"/>
</dbReference>